<keyword evidence="2" id="KW-1185">Reference proteome</keyword>
<organism evidence="1 2">
    <name type="scientific">Araneus ventricosus</name>
    <name type="common">Orbweaver spider</name>
    <name type="synonym">Epeira ventricosa</name>
    <dbReference type="NCBI Taxonomy" id="182803"/>
    <lineage>
        <taxon>Eukaryota</taxon>
        <taxon>Metazoa</taxon>
        <taxon>Ecdysozoa</taxon>
        <taxon>Arthropoda</taxon>
        <taxon>Chelicerata</taxon>
        <taxon>Arachnida</taxon>
        <taxon>Araneae</taxon>
        <taxon>Araneomorphae</taxon>
        <taxon>Entelegynae</taxon>
        <taxon>Araneoidea</taxon>
        <taxon>Araneidae</taxon>
        <taxon>Araneus</taxon>
    </lineage>
</organism>
<dbReference type="Proteomes" id="UP000499080">
    <property type="component" value="Unassembled WGS sequence"/>
</dbReference>
<sequence>MSVFRRPDLRSPRPKSIFSQPRNRAIARLCPLPKNLPLHPRSSLFNPHLLPTGVRSRRSLHESPSVLQVESTSASHYWVLTFFGLSFCRKRFLRLEINYPFHHFH</sequence>
<accession>A0A4Y2SWG1</accession>
<reference evidence="1 2" key="1">
    <citation type="journal article" date="2019" name="Sci. Rep.">
        <title>Orb-weaving spider Araneus ventricosus genome elucidates the spidroin gene catalogue.</title>
        <authorList>
            <person name="Kono N."/>
            <person name="Nakamura H."/>
            <person name="Ohtoshi R."/>
            <person name="Moran D.A.P."/>
            <person name="Shinohara A."/>
            <person name="Yoshida Y."/>
            <person name="Fujiwara M."/>
            <person name="Mori M."/>
            <person name="Tomita M."/>
            <person name="Arakawa K."/>
        </authorList>
    </citation>
    <scope>NUCLEOTIDE SEQUENCE [LARGE SCALE GENOMIC DNA]</scope>
</reference>
<name>A0A4Y2SWG1_ARAVE</name>
<gene>
    <name evidence="1" type="ORF">AVEN_112885_1</name>
</gene>
<proteinExistence type="predicted"/>
<comment type="caution">
    <text evidence="1">The sequence shown here is derived from an EMBL/GenBank/DDBJ whole genome shotgun (WGS) entry which is preliminary data.</text>
</comment>
<protein>
    <submittedName>
        <fullName evidence="1">Uncharacterized protein</fullName>
    </submittedName>
</protein>
<dbReference type="AlphaFoldDB" id="A0A4Y2SWG1"/>
<evidence type="ECO:0000313" key="2">
    <source>
        <dbReference type="Proteomes" id="UP000499080"/>
    </source>
</evidence>
<evidence type="ECO:0000313" key="1">
    <source>
        <dbReference type="EMBL" id="GBN92577.1"/>
    </source>
</evidence>
<dbReference type="EMBL" id="BGPR01024466">
    <property type="protein sequence ID" value="GBN92577.1"/>
    <property type="molecule type" value="Genomic_DNA"/>
</dbReference>